<dbReference type="AlphaFoldDB" id="A0AAD8F986"/>
<dbReference type="FunFam" id="3.40.850.10:FF:000054">
    <property type="entry name" value="Kinesin-like protein"/>
    <property type="match status" value="1"/>
</dbReference>
<accession>A0AAD8F986</accession>
<feature type="coiled-coil region" evidence="10">
    <location>
        <begin position="371"/>
        <end position="448"/>
    </location>
</feature>
<dbReference type="PANTHER" id="PTHR47968">
    <property type="entry name" value="CENTROMERE PROTEIN E"/>
    <property type="match status" value="1"/>
</dbReference>
<evidence type="ECO:0000256" key="9">
    <source>
        <dbReference type="PROSITE-ProRule" id="PRU00283"/>
    </source>
</evidence>
<evidence type="ECO:0000256" key="8">
    <source>
        <dbReference type="ARBA" id="ARBA00060769"/>
    </source>
</evidence>
<dbReference type="GO" id="GO:0008017">
    <property type="term" value="F:microtubule binding"/>
    <property type="evidence" value="ECO:0007669"/>
    <property type="project" value="InterPro"/>
</dbReference>
<feature type="region of interest" description="Disordered" evidence="11">
    <location>
        <begin position="931"/>
        <end position="1009"/>
    </location>
</feature>
<evidence type="ECO:0000256" key="1">
    <source>
        <dbReference type="ARBA" id="ARBA00004245"/>
    </source>
</evidence>
<keyword evidence="2" id="KW-0493">Microtubule</keyword>
<organism evidence="13 14">
    <name type="scientific">Biomphalaria pfeifferi</name>
    <name type="common">Bloodfluke planorb</name>
    <name type="synonym">Freshwater snail</name>
    <dbReference type="NCBI Taxonomy" id="112525"/>
    <lineage>
        <taxon>Eukaryota</taxon>
        <taxon>Metazoa</taxon>
        <taxon>Spiralia</taxon>
        <taxon>Lophotrochozoa</taxon>
        <taxon>Mollusca</taxon>
        <taxon>Gastropoda</taxon>
        <taxon>Heterobranchia</taxon>
        <taxon>Euthyneura</taxon>
        <taxon>Panpulmonata</taxon>
        <taxon>Hygrophila</taxon>
        <taxon>Lymnaeoidea</taxon>
        <taxon>Planorbidae</taxon>
        <taxon>Biomphalaria</taxon>
    </lineage>
</organism>
<evidence type="ECO:0000256" key="6">
    <source>
        <dbReference type="ARBA" id="ARBA00023175"/>
    </source>
</evidence>
<feature type="compositionally biased region" description="Polar residues" evidence="11">
    <location>
        <begin position="759"/>
        <end position="779"/>
    </location>
</feature>
<evidence type="ECO:0000256" key="3">
    <source>
        <dbReference type="ARBA" id="ARBA00022741"/>
    </source>
</evidence>
<evidence type="ECO:0000256" key="11">
    <source>
        <dbReference type="SAM" id="MobiDB-lite"/>
    </source>
</evidence>
<keyword evidence="14" id="KW-1185">Reference proteome</keyword>
<dbReference type="InterPro" id="IPR027417">
    <property type="entry name" value="P-loop_NTPase"/>
</dbReference>
<feature type="compositionally biased region" description="Polar residues" evidence="11">
    <location>
        <begin position="707"/>
        <end position="741"/>
    </location>
</feature>
<keyword evidence="7" id="KW-0206">Cytoskeleton</keyword>
<feature type="binding site" evidence="9">
    <location>
        <begin position="119"/>
        <end position="126"/>
    </location>
    <ligand>
        <name>ATP</name>
        <dbReference type="ChEBI" id="CHEBI:30616"/>
    </ligand>
</feature>
<feature type="compositionally biased region" description="Polar residues" evidence="11">
    <location>
        <begin position="787"/>
        <end position="803"/>
    </location>
</feature>
<keyword evidence="6 9" id="KW-0505">Motor protein</keyword>
<dbReference type="InterPro" id="IPR036961">
    <property type="entry name" value="Kinesin_motor_dom_sf"/>
</dbReference>
<evidence type="ECO:0000256" key="2">
    <source>
        <dbReference type="ARBA" id="ARBA00022701"/>
    </source>
</evidence>
<feature type="compositionally biased region" description="Polar residues" evidence="11">
    <location>
        <begin position="967"/>
        <end position="1007"/>
    </location>
</feature>
<feature type="region of interest" description="Disordered" evidence="11">
    <location>
        <begin position="894"/>
        <end position="918"/>
    </location>
</feature>
<feature type="region of interest" description="Disordered" evidence="11">
    <location>
        <begin position="660"/>
        <end position="803"/>
    </location>
</feature>
<dbReference type="InterPro" id="IPR001752">
    <property type="entry name" value="Kinesin_motor_dom"/>
</dbReference>
<feature type="domain" description="Kinesin motor" evidence="12">
    <location>
        <begin position="19"/>
        <end position="360"/>
    </location>
</feature>
<dbReference type="GO" id="GO:0003777">
    <property type="term" value="F:microtubule motor activity"/>
    <property type="evidence" value="ECO:0007669"/>
    <property type="project" value="InterPro"/>
</dbReference>
<evidence type="ECO:0000256" key="4">
    <source>
        <dbReference type="ARBA" id="ARBA00022840"/>
    </source>
</evidence>
<evidence type="ECO:0000313" key="14">
    <source>
        <dbReference type="Proteomes" id="UP001233172"/>
    </source>
</evidence>
<reference evidence="13" key="1">
    <citation type="journal article" date="2023" name="PLoS Negl. Trop. Dis.">
        <title>A genome sequence for Biomphalaria pfeifferi, the major vector snail for the human-infecting parasite Schistosoma mansoni.</title>
        <authorList>
            <person name="Bu L."/>
            <person name="Lu L."/>
            <person name="Laidemitt M.R."/>
            <person name="Zhang S.M."/>
            <person name="Mutuku M."/>
            <person name="Mkoji G."/>
            <person name="Steinauer M."/>
            <person name="Loker E.S."/>
        </authorList>
    </citation>
    <scope>NUCLEOTIDE SEQUENCE</scope>
    <source>
        <strain evidence="13">KasaAsao</strain>
    </source>
</reference>
<dbReference type="InterPro" id="IPR027640">
    <property type="entry name" value="Kinesin-like_fam"/>
</dbReference>
<dbReference type="GO" id="GO:0007018">
    <property type="term" value="P:microtubule-based movement"/>
    <property type="evidence" value="ECO:0007669"/>
    <property type="project" value="InterPro"/>
</dbReference>
<proteinExistence type="inferred from homology"/>
<dbReference type="GO" id="GO:0005874">
    <property type="term" value="C:microtubule"/>
    <property type="evidence" value="ECO:0007669"/>
    <property type="project" value="UniProtKB-KW"/>
</dbReference>
<protein>
    <submittedName>
        <fullName evidence="13">Kinesin-like protein KIF18B</fullName>
    </submittedName>
</protein>
<evidence type="ECO:0000313" key="13">
    <source>
        <dbReference type="EMBL" id="KAK0054724.1"/>
    </source>
</evidence>
<comment type="similarity">
    <text evidence="8">Belongs to the TRAFAC class myosin-kinesin ATPase superfamily. Kinesin family. KIN-8 subfamily.</text>
</comment>
<comment type="caution">
    <text evidence="13">The sequence shown here is derived from an EMBL/GenBank/DDBJ whole genome shotgun (WGS) entry which is preliminary data.</text>
</comment>
<feature type="compositionally biased region" description="Polar residues" evidence="11">
    <location>
        <begin position="687"/>
        <end position="696"/>
    </location>
</feature>
<feature type="compositionally biased region" description="Polar residues" evidence="11">
    <location>
        <begin position="950"/>
        <end position="959"/>
    </location>
</feature>
<comment type="subcellular location">
    <subcellularLocation>
        <location evidence="1">Cytoplasm</location>
        <location evidence="1">Cytoskeleton</location>
    </subcellularLocation>
</comment>
<dbReference type="InterPro" id="IPR019821">
    <property type="entry name" value="Kinesin_motor_CS"/>
</dbReference>
<dbReference type="GO" id="GO:0005524">
    <property type="term" value="F:ATP binding"/>
    <property type="evidence" value="ECO:0007669"/>
    <property type="project" value="UniProtKB-UniRule"/>
</dbReference>
<evidence type="ECO:0000256" key="5">
    <source>
        <dbReference type="ARBA" id="ARBA00023054"/>
    </source>
</evidence>
<keyword evidence="4 9" id="KW-0067">ATP-binding</keyword>
<dbReference type="PROSITE" id="PS00411">
    <property type="entry name" value="KINESIN_MOTOR_1"/>
    <property type="match status" value="1"/>
</dbReference>
<sequence>MLSIDNSIAAQESEPGNANVKVVIRIRPLNEAENSEKHYTVTEAISDHMLVFDPKINPAPGFLNANRRDITRRRFKDLKYAFDYVFGPNATNKTVFEQTTKGIVSGVLNGYNCSVFAYGATGAGKTHTMLGNEREPGVIYHTMIDLYKRINEQKDEKLFDVAVSYSEVYNEQVRDLLIPNGNLPIREDKNIGVIIAGLSLHKPKTADELLHMLQFGNKNRTQHPTDANAESSRSHAVFQVFVNQREKSANVSTEVKMAKMCLVDLAGSERANHTTNRGDRFREGANINRSLLALGNVINALADNKFKGHIPYRDSKLTRLLKDSLGGNCQTVMIAAVSPSSRSFEDTYNTLRYADRAKHIRADLKKNVMSVDLHIANYKKYVQELEKENQELRKIKQKLTESLEKGDLGNVTVVSPIIRQYQERLKDLFKTRREMRRAQMESEGAKRELKWKVIRKERAVKRVQMLTASQTVISKHRRVIERMKKRIAKEDSSLTEAAHRIHEHDTAIYSTYSSISSSLADGKQTPEVLELNARIHAVESNLYDSHMYLAFVKKMARAQELQAVGNEKLISCLIQLVKKQHDILDSQDLLSLDLKEKFEQCCYLVEERGVAWNSPGPPQDGSSTHWSGKDDEEEICISEIIDIQIPKLQIQALRVDTPTKPRGDTFSHVKQQPQRVVKPMSAVKPASRSQQNGQTYENEERNVKTAFGSNFNNDDASSHPTPVSNVDVTQNRMVNPSTTKFDGTGQPMEKSSVGRSAHEMTSMSGTSFEDNTLVPTESVSGEKVVGTQGSTKETMASAGPSSSLPNIGTVPLAKICLFGKCDFRQVSDTASQNSSTDNVNETFQVLTPALLNTPCIDKHLPKGSAMTPSQLLSDMNKPKLIPIEQLIQKRNSENVIEESLSKSPNPKDARTELSTKISPVLRHNLRSLGSAFSNNSWTQRSDKDEKSNSRRASSDQAYRQSKCRAPTQITNKANSNSPLIFNRQSPTANKPLSGSNGVAGQKSNIPETSLGKDKWKLAGGHCINANNVNSFSLSPRTYADVVKSPVVSQSLSPISVVKPILNNWVGEPMKGGIKTPNFNPCIQTIKSSLIQNQVNWSELLATKPAGDTIKVRMPLRSLSTNTNLEVPLQLSEQAPSLDCTTEVNGYKLRCNNLKSRRMNRELSSNPYSIHGRKVKPSSSQESPVGSDQSECSDNSCPSYMQPTFARAQKMLGLGVDKPVRREANNPLSRRTVTNRHPQQPLFSAQNKSNNSSYMGWRL</sequence>
<evidence type="ECO:0000259" key="12">
    <source>
        <dbReference type="PROSITE" id="PS50067"/>
    </source>
</evidence>
<evidence type="ECO:0000256" key="7">
    <source>
        <dbReference type="ARBA" id="ARBA00023212"/>
    </source>
</evidence>
<dbReference type="Pfam" id="PF00225">
    <property type="entry name" value="Kinesin"/>
    <property type="match status" value="1"/>
</dbReference>
<feature type="compositionally biased region" description="Polar residues" evidence="11">
    <location>
        <begin position="1176"/>
        <end position="1197"/>
    </location>
</feature>
<dbReference type="PROSITE" id="PS50067">
    <property type="entry name" value="KINESIN_MOTOR_2"/>
    <property type="match status" value="1"/>
</dbReference>
<dbReference type="EMBL" id="JASAOG010000075">
    <property type="protein sequence ID" value="KAK0054724.1"/>
    <property type="molecule type" value="Genomic_DNA"/>
</dbReference>
<dbReference type="SUPFAM" id="SSF52540">
    <property type="entry name" value="P-loop containing nucleoside triphosphate hydrolases"/>
    <property type="match status" value="1"/>
</dbReference>
<feature type="compositionally biased region" description="Polar residues" evidence="11">
    <location>
        <begin position="1225"/>
        <end position="1258"/>
    </location>
</feature>
<dbReference type="Proteomes" id="UP001233172">
    <property type="component" value="Unassembled WGS sequence"/>
</dbReference>
<dbReference type="Gene3D" id="3.40.850.10">
    <property type="entry name" value="Kinesin motor domain"/>
    <property type="match status" value="1"/>
</dbReference>
<keyword evidence="5 10" id="KW-0175">Coiled coil</keyword>
<dbReference type="CDD" id="cd01370">
    <property type="entry name" value="KISc_KIP3_like"/>
    <property type="match status" value="1"/>
</dbReference>
<evidence type="ECO:0000256" key="10">
    <source>
        <dbReference type="SAM" id="Coils"/>
    </source>
</evidence>
<gene>
    <name evidence="13" type="ORF">Bpfe_015821</name>
</gene>
<feature type="region of interest" description="Disordered" evidence="11">
    <location>
        <begin position="1219"/>
        <end position="1258"/>
    </location>
</feature>
<keyword evidence="7" id="KW-0963">Cytoplasm</keyword>
<feature type="region of interest" description="Disordered" evidence="11">
    <location>
        <begin position="1157"/>
        <end position="1197"/>
    </location>
</feature>
<reference evidence="13" key="2">
    <citation type="submission" date="2023-04" db="EMBL/GenBank/DDBJ databases">
        <authorList>
            <person name="Bu L."/>
            <person name="Lu L."/>
            <person name="Laidemitt M.R."/>
            <person name="Zhang S.M."/>
            <person name="Mutuku M."/>
            <person name="Mkoji G."/>
            <person name="Steinauer M."/>
            <person name="Loker E.S."/>
        </authorList>
    </citation>
    <scope>NUCLEOTIDE SEQUENCE</scope>
    <source>
        <strain evidence="13">KasaAsao</strain>
        <tissue evidence="13">Whole Snail</tissue>
    </source>
</reference>
<dbReference type="PANTHER" id="PTHR47968:SF65">
    <property type="entry name" value="KINESIN MOTOR DOMAIN-CONTAINING PROTEIN"/>
    <property type="match status" value="1"/>
</dbReference>
<name>A0AAD8F986_BIOPF</name>
<dbReference type="PRINTS" id="PR00380">
    <property type="entry name" value="KINESINHEAVY"/>
</dbReference>
<dbReference type="SMART" id="SM00129">
    <property type="entry name" value="KISc"/>
    <property type="match status" value="1"/>
</dbReference>
<keyword evidence="3 9" id="KW-0547">Nucleotide-binding</keyword>